<dbReference type="EMBL" id="WWNE01000005">
    <property type="protein sequence ID" value="NBG65601.1"/>
    <property type="molecule type" value="Genomic_DNA"/>
</dbReference>
<dbReference type="AlphaFoldDB" id="A0A6N9NJE0"/>
<dbReference type="RefSeq" id="WP_160632552.1">
    <property type="nucleotide sequence ID" value="NZ_WWNE01000005.1"/>
</dbReference>
<accession>A0A6N9NJE0</accession>
<keyword evidence="1" id="KW-0812">Transmembrane</keyword>
<proteinExistence type="predicted"/>
<name>A0A6N9NJE0_9FLAO</name>
<sequence>MKAVGTILLIIGLVGTLLFGFQAIQDSESFSFLGIDIAVSKADWTPLIVSGIIFLIGLVMIIRKKG</sequence>
<feature type="transmembrane region" description="Helical" evidence="1">
    <location>
        <begin position="44"/>
        <end position="62"/>
    </location>
</feature>
<keyword evidence="1" id="KW-0472">Membrane</keyword>
<comment type="caution">
    <text evidence="2">The sequence shown here is derived from an EMBL/GenBank/DDBJ whole genome shotgun (WGS) entry which is preliminary data.</text>
</comment>
<reference evidence="2 3" key="1">
    <citation type="submission" date="2019-12" db="EMBL/GenBank/DDBJ databases">
        <authorList>
            <person name="Zhao J."/>
        </authorList>
    </citation>
    <scope>NUCLEOTIDE SEQUENCE [LARGE SCALE GENOMIC DNA]</scope>
    <source>
        <strain evidence="2 3">S-15</strain>
    </source>
</reference>
<evidence type="ECO:0008006" key="4">
    <source>
        <dbReference type="Google" id="ProtNLM"/>
    </source>
</evidence>
<protein>
    <recommendedName>
        <fullName evidence="4">Transglycosylase</fullName>
    </recommendedName>
</protein>
<keyword evidence="1" id="KW-1133">Transmembrane helix</keyword>
<evidence type="ECO:0000313" key="2">
    <source>
        <dbReference type="EMBL" id="NBG65601.1"/>
    </source>
</evidence>
<keyword evidence="3" id="KW-1185">Reference proteome</keyword>
<gene>
    <name evidence="2" type="ORF">GQN54_05700</name>
</gene>
<organism evidence="2 3">
    <name type="scientific">Acidiluteibacter ferrifornacis</name>
    <dbReference type="NCBI Taxonomy" id="2692424"/>
    <lineage>
        <taxon>Bacteria</taxon>
        <taxon>Pseudomonadati</taxon>
        <taxon>Bacteroidota</taxon>
        <taxon>Flavobacteriia</taxon>
        <taxon>Flavobacteriales</taxon>
        <taxon>Cryomorphaceae</taxon>
        <taxon>Acidiluteibacter</taxon>
    </lineage>
</organism>
<dbReference type="Proteomes" id="UP000470771">
    <property type="component" value="Unassembled WGS sequence"/>
</dbReference>
<evidence type="ECO:0000313" key="3">
    <source>
        <dbReference type="Proteomes" id="UP000470771"/>
    </source>
</evidence>
<evidence type="ECO:0000256" key="1">
    <source>
        <dbReference type="SAM" id="Phobius"/>
    </source>
</evidence>